<reference evidence="3 4" key="1">
    <citation type="submission" date="2016-03" db="EMBL/GenBank/DDBJ databases">
        <title>Comparative genomics of Pseudogymnoascus destructans, the fungus causing white-nose syndrome of bats.</title>
        <authorList>
            <person name="Palmer J.M."/>
            <person name="Drees K.P."/>
            <person name="Foster J.T."/>
            <person name="Lindner D.L."/>
        </authorList>
    </citation>
    <scope>NUCLEOTIDE SEQUENCE [LARGE SCALE GENOMIC DNA]</scope>
    <source>
        <strain evidence="3 4">UAMH 10579</strain>
    </source>
</reference>
<accession>A0A1B8GQH0</accession>
<dbReference type="Pfam" id="PF01590">
    <property type="entry name" value="GAF"/>
    <property type="match status" value="1"/>
</dbReference>
<dbReference type="Gene3D" id="3.30.450.40">
    <property type="match status" value="1"/>
</dbReference>
<feature type="compositionally biased region" description="Low complexity" evidence="1">
    <location>
        <begin position="120"/>
        <end position="129"/>
    </location>
</feature>
<feature type="region of interest" description="Disordered" evidence="1">
    <location>
        <begin position="108"/>
        <end position="151"/>
    </location>
</feature>
<feature type="region of interest" description="Disordered" evidence="1">
    <location>
        <begin position="758"/>
        <end position="783"/>
    </location>
</feature>
<proteinExistence type="predicted"/>
<feature type="region of interest" description="Disordered" evidence="1">
    <location>
        <begin position="652"/>
        <end position="693"/>
    </location>
</feature>
<dbReference type="RefSeq" id="XP_018131814.1">
    <property type="nucleotide sequence ID" value="XM_018273226.2"/>
</dbReference>
<name>A0A1B8GQH0_9PEZI</name>
<evidence type="ECO:0000256" key="1">
    <source>
        <dbReference type="SAM" id="MobiDB-lite"/>
    </source>
</evidence>
<dbReference type="STRING" id="342668.A0A1B8GQH0"/>
<feature type="region of interest" description="Disordered" evidence="1">
    <location>
        <begin position="586"/>
        <end position="629"/>
    </location>
</feature>
<evidence type="ECO:0000259" key="2">
    <source>
        <dbReference type="Pfam" id="PF01590"/>
    </source>
</evidence>
<organism evidence="3 4">
    <name type="scientific">Pseudogymnoascus verrucosus</name>
    <dbReference type="NCBI Taxonomy" id="342668"/>
    <lineage>
        <taxon>Eukaryota</taxon>
        <taxon>Fungi</taxon>
        <taxon>Dikarya</taxon>
        <taxon>Ascomycota</taxon>
        <taxon>Pezizomycotina</taxon>
        <taxon>Leotiomycetes</taxon>
        <taxon>Thelebolales</taxon>
        <taxon>Thelebolaceae</taxon>
        <taxon>Pseudogymnoascus</taxon>
    </lineage>
</organism>
<feature type="region of interest" description="Disordered" evidence="1">
    <location>
        <begin position="1"/>
        <end position="26"/>
    </location>
</feature>
<evidence type="ECO:0000313" key="4">
    <source>
        <dbReference type="Proteomes" id="UP000091956"/>
    </source>
</evidence>
<feature type="compositionally biased region" description="Low complexity" evidence="1">
    <location>
        <begin position="764"/>
        <end position="775"/>
    </location>
</feature>
<dbReference type="InterPro" id="IPR003018">
    <property type="entry name" value="GAF"/>
</dbReference>
<dbReference type="PANTHER" id="PTHR43102">
    <property type="entry name" value="SLR1143 PROTEIN"/>
    <property type="match status" value="1"/>
</dbReference>
<keyword evidence="4" id="KW-1185">Reference proteome</keyword>
<dbReference type="SUPFAM" id="SSF55781">
    <property type="entry name" value="GAF domain-like"/>
    <property type="match status" value="1"/>
</dbReference>
<dbReference type="OrthoDB" id="303614at2759"/>
<dbReference type="PANTHER" id="PTHR43102:SF2">
    <property type="entry name" value="GAF DOMAIN-CONTAINING PROTEIN"/>
    <property type="match status" value="1"/>
</dbReference>
<sequence length="1053" mass="115223">MAPNSGDGSPFNGREAIKGFPHNSEGILHYADDSTIQQPASVTKSSRNIFKNLFKGSGKPDKTGKSVNADVKKPGFWTFPDHLPPPTPEQIFQIMHASPEHLAKVAAEKEKQDAKKAKEQAAALKQQGKVSNPGNREDNNHSTDSVIISPPTNMKWSFDGKSIITYKEPGNNHFNPEQTAIPHGAYQREMVPGTWNESSGSISGPAVWTDVQEVGDFRSSFSDDYPLQHVHEPRSGPPQSRPIDMRLLRTVYEIAEAAYLPDLRNKHEWISYLEQLRAGLISNSNPPKPPVMDEQFSFCPAMDPVNEEGRIASLFTIERVWSPLQESRAKDLVQASKEEFAVTGVSISLIDNSNEILKAESTYNCRMIKRSVSIAAHALLTAEVLVILDTTKDWRFAKNPLVVNEPYIRFFAGAPILSKNGEAVGVFAIFGRAPRDSFPALQRHNLAEYAAVCAVELNTVLEKSFSEQSLHSRQSEAITEVWDPTCLEGEPPARPRSLWMHEETHRLLCGEPREDEEEIKYPATFEELMAGFATESEDDDTARDSEEQLLAPYMNGAHANVTYYSVDVNSSTPAKEIDAVKSDYALLGSDNEGPDSPLGGRSARGSDSPPSEGFVWRPDSPTSRGLTRELKSPLLAGYPARPYSPIMRTCTPRPYSGSDLTSAAGEPHPNTPERGFDETRPNTPQREFDEQRAPPLSVQEVLDGAFSALRIEYPDAPIRRQRKKSIRSISQHEAEIKRLQIESDIRAAHIQATKIDSSSSTVATGSFNTSGGSSTQATTPPTSFNTRMSTLEFVDTHRRPQADAAAKSVALNLKFDRVYVAELFPTSDFMTLGGVAITGMGVRILASHNCPPDMILDTDFHLQVVRSPLGAMRWHDKDALPGATDKGLLIRLHSKGPYGSQSGVHTGGIVYGAVHLAQSQGGDDAGITHEEQATIFGGASAMSAILFDKNDKRGRKDSPCVNCNTHSHAGTHTTPVAAAKAGGAGPERSIFSSAIEAPKAKDAGPEQPDPVSAFEAEYEQSKYAISKESMKEASKAVAEIMKFDIEEILSPQW</sequence>
<feature type="compositionally biased region" description="Polar residues" evidence="1">
    <location>
        <begin position="142"/>
        <end position="151"/>
    </location>
</feature>
<feature type="compositionally biased region" description="Basic and acidic residues" evidence="1">
    <location>
        <begin position="108"/>
        <end position="119"/>
    </location>
</feature>
<evidence type="ECO:0000313" key="3">
    <source>
        <dbReference type="EMBL" id="OBT98081.1"/>
    </source>
</evidence>
<feature type="domain" description="GAF" evidence="2">
    <location>
        <begin position="331"/>
        <end position="457"/>
    </location>
</feature>
<dbReference type="Proteomes" id="UP000091956">
    <property type="component" value="Unassembled WGS sequence"/>
</dbReference>
<dbReference type="InterPro" id="IPR029016">
    <property type="entry name" value="GAF-like_dom_sf"/>
</dbReference>
<reference evidence="4" key="2">
    <citation type="journal article" date="2018" name="Nat. Commun.">
        <title>Extreme sensitivity to ultraviolet light in the fungal pathogen causing white-nose syndrome of bats.</title>
        <authorList>
            <person name="Palmer J.M."/>
            <person name="Drees K.P."/>
            <person name="Foster J.T."/>
            <person name="Lindner D.L."/>
        </authorList>
    </citation>
    <scope>NUCLEOTIDE SEQUENCE [LARGE SCALE GENOMIC DNA]</scope>
    <source>
        <strain evidence="4">UAMH 10579</strain>
    </source>
</reference>
<dbReference type="GeneID" id="28837128"/>
<feature type="compositionally biased region" description="Basic and acidic residues" evidence="1">
    <location>
        <begin position="674"/>
        <end position="692"/>
    </location>
</feature>
<protein>
    <recommendedName>
        <fullName evidence="2">GAF domain-containing protein</fullName>
    </recommendedName>
</protein>
<dbReference type="AlphaFoldDB" id="A0A1B8GQH0"/>
<gene>
    <name evidence="3" type="ORF">VE01_03742</name>
</gene>
<dbReference type="EMBL" id="KV460218">
    <property type="protein sequence ID" value="OBT98081.1"/>
    <property type="molecule type" value="Genomic_DNA"/>
</dbReference>